<feature type="compositionally biased region" description="Acidic residues" evidence="8">
    <location>
        <begin position="440"/>
        <end position="455"/>
    </location>
</feature>
<dbReference type="FunFam" id="3.90.810.10:FF:000003">
    <property type="entry name" value="Neural Wiskott-Aldrich syndrome protein-like"/>
    <property type="match status" value="1"/>
</dbReference>
<dbReference type="EMBL" id="JABDTM020028353">
    <property type="protein sequence ID" value="KAH0809078.1"/>
    <property type="molecule type" value="Genomic_DNA"/>
</dbReference>
<protein>
    <recommendedName>
        <fullName evidence="14">Neural Wiskott-Aldrich syndrome protein</fullName>
    </recommendedName>
</protein>
<dbReference type="FunFam" id="2.30.29.30:FF:000130">
    <property type="entry name" value="neural Wiskott-Aldrich syndrome protein"/>
    <property type="match status" value="1"/>
</dbReference>
<evidence type="ECO:0000259" key="9">
    <source>
        <dbReference type="PROSITE" id="PS50108"/>
    </source>
</evidence>
<dbReference type="InterPro" id="IPR033927">
    <property type="entry name" value="WASPfam_EVH1"/>
</dbReference>
<sequence length="455" mass="51394">MKMPLTPIENKYTRLMSPEEHLQVFKLLGNRTQSLCTTVVQLFCTEPPYHSQWLKRDVGVLCFVKDNIRKNYFFRMFCLRKNMMVWEQEMYKNMEYQQSTEFLHIFEGEDGMVAFNFADTTEAKDFKLIVDEKIYIRRRRDEKRKLVRNHPVSQQNNIHANTLREPYDYKKTPDPAVKSAKRKRNITKADIGVPLDFKHISHVGWNPDSGFDINSQDDQLKCFFEKAGISEKQLQDRDTKEFIYDFINKHGGREAVEESTSGHSGRRAPAIPAASASAPPVPPVPPRGPIRPHVRVAPPPPPPVPSSNIPNSVENEKPIPPPPPLANLGAIPPPPVPAFDMSEGDAPIPPAPALGSALLDSIRTGTTLRPVEDRNMPTTPPVVEDSRGQLLKAIREGTKLKPVCERDVKPMNNVVETRSGDLAEALARALAERSKAIHSEDDDDEDDSNDDEWED</sequence>
<feature type="region of interest" description="Disordered" evidence="8">
    <location>
        <begin position="253"/>
        <end position="317"/>
    </location>
</feature>
<dbReference type="PROSITE" id="PS50229">
    <property type="entry name" value="WH1"/>
    <property type="match status" value="1"/>
</dbReference>
<dbReference type="SUPFAM" id="SSF47912">
    <property type="entry name" value="Wiscott-Aldrich syndrome protein, WASP, C-terminal domain"/>
    <property type="match status" value="1"/>
</dbReference>
<evidence type="ECO:0000259" key="11">
    <source>
        <dbReference type="PROSITE" id="PS51082"/>
    </source>
</evidence>
<dbReference type="CDD" id="cd00132">
    <property type="entry name" value="CRIB"/>
    <property type="match status" value="1"/>
</dbReference>
<dbReference type="SMART" id="SM00285">
    <property type="entry name" value="PBD"/>
    <property type="match status" value="1"/>
</dbReference>
<evidence type="ECO:0000256" key="1">
    <source>
        <dbReference type="ARBA" id="ARBA00004123"/>
    </source>
</evidence>
<organism evidence="12 13">
    <name type="scientific">Tenebrio molitor</name>
    <name type="common">Yellow mealworm beetle</name>
    <dbReference type="NCBI Taxonomy" id="7067"/>
    <lineage>
        <taxon>Eukaryota</taxon>
        <taxon>Metazoa</taxon>
        <taxon>Ecdysozoa</taxon>
        <taxon>Arthropoda</taxon>
        <taxon>Hexapoda</taxon>
        <taxon>Insecta</taxon>
        <taxon>Pterygota</taxon>
        <taxon>Neoptera</taxon>
        <taxon>Endopterygota</taxon>
        <taxon>Coleoptera</taxon>
        <taxon>Polyphaga</taxon>
        <taxon>Cucujiformia</taxon>
        <taxon>Tenebrionidae</taxon>
        <taxon>Tenebrio</taxon>
    </lineage>
</organism>
<dbReference type="AlphaFoldDB" id="A0A8J6L7R4"/>
<keyword evidence="7" id="KW-0539">Nucleus</keyword>
<evidence type="ECO:0008006" key="14">
    <source>
        <dbReference type="Google" id="ProtNLM"/>
    </source>
</evidence>
<reference evidence="12" key="1">
    <citation type="journal article" date="2020" name="J Insects Food Feed">
        <title>The yellow mealworm (Tenebrio molitor) genome: a resource for the emerging insects as food and feed industry.</title>
        <authorList>
            <person name="Eriksson T."/>
            <person name="Andere A."/>
            <person name="Kelstrup H."/>
            <person name="Emery V."/>
            <person name="Picard C."/>
        </authorList>
    </citation>
    <scope>NUCLEOTIDE SEQUENCE</scope>
    <source>
        <strain evidence="12">Stoneville</strain>
        <tissue evidence="12">Whole head</tissue>
    </source>
</reference>
<feature type="compositionally biased region" description="Pro residues" evidence="8">
    <location>
        <begin position="279"/>
        <end position="289"/>
    </location>
</feature>
<dbReference type="PANTHER" id="PTHR11202:SF36">
    <property type="entry name" value="ACTIN NUCLEATION-PROMOTING FACTOR WASL"/>
    <property type="match status" value="1"/>
</dbReference>
<keyword evidence="3" id="KW-0963">Cytoplasm</keyword>
<dbReference type="CDD" id="cd01205">
    <property type="entry name" value="EVH1_WASP-like"/>
    <property type="match status" value="1"/>
</dbReference>
<evidence type="ECO:0000256" key="4">
    <source>
        <dbReference type="ARBA" id="ARBA00022553"/>
    </source>
</evidence>
<dbReference type="Gene3D" id="3.90.810.10">
    <property type="entry name" value="CRIB domain"/>
    <property type="match status" value="1"/>
</dbReference>
<keyword evidence="13" id="KW-1185">Reference proteome</keyword>
<dbReference type="InterPro" id="IPR003124">
    <property type="entry name" value="WH2_dom"/>
</dbReference>
<feature type="domain" description="CRIB" evidence="9">
    <location>
        <begin position="191"/>
        <end position="204"/>
    </location>
</feature>
<dbReference type="SMART" id="SM00246">
    <property type="entry name" value="WH2"/>
    <property type="match status" value="2"/>
</dbReference>
<dbReference type="Gene3D" id="6.10.280.150">
    <property type="match status" value="1"/>
</dbReference>
<keyword evidence="5" id="KW-0677">Repeat</keyword>
<evidence type="ECO:0000256" key="2">
    <source>
        <dbReference type="ARBA" id="ARBA00004245"/>
    </source>
</evidence>
<evidence type="ECO:0000259" key="10">
    <source>
        <dbReference type="PROSITE" id="PS50229"/>
    </source>
</evidence>
<accession>A0A8J6L7R4</accession>
<dbReference type="InterPro" id="IPR000697">
    <property type="entry name" value="WH1/EVH1_dom"/>
</dbReference>
<dbReference type="GO" id="GO:0007015">
    <property type="term" value="P:actin filament organization"/>
    <property type="evidence" value="ECO:0007669"/>
    <property type="project" value="InterPro"/>
</dbReference>
<dbReference type="Pfam" id="PF02205">
    <property type="entry name" value="WH2"/>
    <property type="match status" value="2"/>
</dbReference>
<dbReference type="GO" id="GO:0003779">
    <property type="term" value="F:actin binding"/>
    <property type="evidence" value="ECO:0007669"/>
    <property type="project" value="InterPro"/>
</dbReference>
<name>A0A8J6L7R4_TENMO</name>
<evidence type="ECO:0000313" key="13">
    <source>
        <dbReference type="Proteomes" id="UP000719412"/>
    </source>
</evidence>
<keyword evidence="6" id="KW-0206">Cytoskeleton</keyword>
<dbReference type="PROSITE" id="PS51082">
    <property type="entry name" value="WH2"/>
    <property type="match status" value="2"/>
</dbReference>
<evidence type="ECO:0000256" key="3">
    <source>
        <dbReference type="ARBA" id="ARBA00022490"/>
    </source>
</evidence>
<dbReference type="InterPro" id="IPR011026">
    <property type="entry name" value="WAS_C"/>
</dbReference>
<feature type="region of interest" description="Disordered" evidence="8">
    <location>
        <begin position="432"/>
        <end position="455"/>
    </location>
</feature>
<dbReference type="InterPro" id="IPR011993">
    <property type="entry name" value="PH-like_dom_sf"/>
</dbReference>
<evidence type="ECO:0000256" key="8">
    <source>
        <dbReference type="SAM" id="MobiDB-lite"/>
    </source>
</evidence>
<dbReference type="SMART" id="SM00461">
    <property type="entry name" value="WH1"/>
    <property type="match status" value="1"/>
</dbReference>
<evidence type="ECO:0000256" key="5">
    <source>
        <dbReference type="ARBA" id="ARBA00022737"/>
    </source>
</evidence>
<feature type="domain" description="WH2" evidence="11">
    <location>
        <begin position="386"/>
        <end position="403"/>
    </location>
</feature>
<evidence type="ECO:0000313" key="12">
    <source>
        <dbReference type="EMBL" id="KAH0809078.1"/>
    </source>
</evidence>
<dbReference type="PROSITE" id="PS50108">
    <property type="entry name" value="CRIB"/>
    <property type="match status" value="1"/>
</dbReference>
<evidence type="ECO:0000256" key="6">
    <source>
        <dbReference type="ARBA" id="ARBA00023212"/>
    </source>
</evidence>
<dbReference type="InterPro" id="IPR036936">
    <property type="entry name" value="CRIB_dom_sf"/>
</dbReference>
<comment type="subcellular location">
    <subcellularLocation>
        <location evidence="2">Cytoplasm</location>
        <location evidence="2">Cytoskeleton</location>
    </subcellularLocation>
    <subcellularLocation>
        <location evidence="1">Nucleus</location>
    </subcellularLocation>
</comment>
<feature type="compositionally biased region" description="Low complexity" evidence="8">
    <location>
        <begin position="267"/>
        <end position="278"/>
    </location>
</feature>
<evidence type="ECO:0000256" key="7">
    <source>
        <dbReference type="ARBA" id="ARBA00023242"/>
    </source>
</evidence>
<dbReference type="Pfam" id="PF00786">
    <property type="entry name" value="PBD"/>
    <property type="match status" value="1"/>
</dbReference>
<dbReference type="GO" id="GO:0005856">
    <property type="term" value="C:cytoskeleton"/>
    <property type="evidence" value="ECO:0007669"/>
    <property type="project" value="UniProtKB-SubCell"/>
</dbReference>
<dbReference type="PANTHER" id="PTHR11202">
    <property type="entry name" value="SPROUTY-RELATED, EVH1 DOMAIN-CONTAINING PROTEIN FAMILY MEMBER"/>
    <property type="match status" value="1"/>
</dbReference>
<dbReference type="Proteomes" id="UP000719412">
    <property type="component" value="Unassembled WGS sequence"/>
</dbReference>
<keyword evidence="4" id="KW-0597">Phosphoprotein</keyword>
<comment type="caution">
    <text evidence="12">The sequence shown here is derived from an EMBL/GenBank/DDBJ whole genome shotgun (WGS) entry which is preliminary data.</text>
</comment>
<feature type="domain" description="WH1" evidence="10">
    <location>
        <begin position="27"/>
        <end position="137"/>
    </location>
</feature>
<dbReference type="Gene3D" id="2.30.29.30">
    <property type="entry name" value="Pleckstrin-homology domain (PH domain)/Phosphotyrosine-binding domain (PTB)"/>
    <property type="match status" value="1"/>
</dbReference>
<dbReference type="InterPro" id="IPR000095">
    <property type="entry name" value="CRIB_dom"/>
</dbReference>
<dbReference type="SUPFAM" id="SSF50729">
    <property type="entry name" value="PH domain-like"/>
    <property type="match status" value="1"/>
</dbReference>
<feature type="region of interest" description="Disordered" evidence="8">
    <location>
        <begin position="366"/>
        <end position="386"/>
    </location>
</feature>
<dbReference type="Pfam" id="PF00568">
    <property type="entry name" value="WH1"/>
    <property type="match status" value="1"/>
</dbReference>
<feature type="domain" description="WH2" evidence="11">
    <location>
        <begin position="354"/>
        <end position="371"/>
    </location>
</feature>
<dbReference type="GO" id="GO:0005634">
    <property type="term" value="C:nucleus"/>
    <property type="evidence" value="ECO:0007669"/>
    <property type="project" value="UniProtKB-SubCell"/>
</dbReference>
<gene>
    <name evidence="12" type="ORF">GEV33_013716</name>
</gene>
<proteinExistence type="predicted"/>
<reference evidence="12" key="2">
    <citation type="submission" date="2021-08" db="EMBL/GenBank/DDBJ databases">
        <authorList>
            <person name="Eriksson T."/>
        </authorList>
    </citation>
    <scope>NUCLEOTIDE SEQUENCE</scope>
    <source>
        <strain evidence="12">Stoneville</strain>
        <tissue evidence="12">Whole head</tissue>
    </source>
</reference>